<dbReference type="AlphaFoldDB" id="A0A0U2E4A9"/>
<evidence type="ECO:0000256" key="5">
    <source>
        <dbReference type="ARBA" id="ARBA00022989"/>
    </source>
</evidence>
<dbReference type="InterPro" id="IPR034804">
    <property type="entry name" value="SQR/QFR_C/D"/>
</dbReference>
<evidence type="ECO:0000256" key="2">
    <source>
        <dbReference type="ARBA" id="ARBA00022617"/>
    </source>
</evidence>
<evidence type="ECO:0000256" key="1">
    <source>
        <dbReference type="ARBA" id="ARBA00004141"/>
    </source>
</evidence>
<accession>A0A0U2E4A9</accession>
<dbReference type="Gene3D" id="1.20.1300.10">
    <property type="entry name" value="Fumarate reductase/succinate dehydrogenase, transmembrane subunit"/>
    <property type="match status" value="1"/>
</dbReference>
<dbReference type="PANTHER" id="PTHR10978">
    <property type="entry name" value="SUCCINATE DEHYDROGENASE CYTOCHROME B560 SUBUNIT"/>
    <property type="match status" value="1"/>
</dbReference>
<feature type="transmembrane region" description="Helical" evidence="9">
    <location>
        <begin position="25"/>
        <end position="49"/>
    </location>
</feature>
<gene>
    <name evidence="10" type="primary">sdh3</name>
</gene>
<evidence type="ECO:0000256" key="8">
    <source>
        <dbReference type="PIRSR" id="PIRSR000178-1"/>
    </source>
</evidence>
<dbReference type="GO" id="GO:0009055">
    <property type="term" value="F:electron transfer activity"/>
    <property type="evidence" value="ECO:0007669"/>
    <property type="project" value="InterPro"/>
</dbReference>
<dbReference type="GO" id="GO:0046872">
    <property type="term" value="F:metal ion binding"/>
    <property type="evidence" value="ECO:0007669"/>
    <property type="project" value="UniProtKB-KW"/>
</dbReference>
<dbReference type="InterPro" id="IPR018495">
    <property type="entry name" value="Succ_DH_cyt_bsu_CS"/>
</dbReference>
<dbReference type="InterPro" id="IPR000701">
    <property type="entry name" value="SuccDH_FuR_B_TM-su"/>
</dbReference>
<dbReference type="GO" id="GO:0005739">
    <property type="term" value="C:mitochondrion"/>
    <property type="evidence" value="ECO:0007669"/>
    <property type="project" value="GOC"/>
</dbReference>
<dbReference type="GO" id="GO:0016020">
    <property type="term" value="C:membrane"/>
    <property type="evidence" value="ECO:0007669"/>
    <property type="project" value="UniProtKB-SubCell"/>
</dbReference>
<comment type="subcellular location">
    <subcellularLocation>
        <location evidence="1">Membrane</location>
        <topology evidence="1">Multi-pass membrane protein</topology>
    </subcellularLocation>
</comment>
<dbReference type="GO" id="GO:0006121">
    <property type="term" value="P:mitochondrial electron transport, succinate to ubiquinone"/>
    <property type="evidence" value="ECO:0007669"/>
    <property type="project" value="TreeGrafter"/>
</dbReference>
<keyword evidence="10" id="KW-0496">Mitochondrion</keyword>
<evidence type="ECO:0000313" key="10">
    <source>
        <dbReference type="EMBL" id="AKQ53250.1"/>
    </source>
</evidence>
<keyword evidence="5 9" id="KW-1133">Transmembrane helix</keyword>
<dbReference type="RefSeq" id="YP_009159744.1">
    <property type="nucleotide sequence ID" value="NC_027616.1"/>
</dbReference>
<comment type="cofactor">
    <cofactor evidence="8">
        <name>heme</name>
        <dbReference type="ChEBI" id="CHEBI:30413"/>
    </cofactor>
    <text evidence="8">The heme is bound between the two transmembrane subunits.</text>
</comment>
<reference evidence="10" key="1">
    <citation type="journal article" date="2015" name="Mitochondrial DNA">
        <title>Identification of a new marine algal species Pyropia nitida sp. nov. (Bangiales: Rhodophyta) from Monterey, California.</title>
        <authorList>
            <person name="Harden L.K."/>
            <person name="Morales K.M."/>
            <person name="Hughey J.R."/>
        </authorList>
    </citation>
    <scope>NUCLEOTIDE SEQUENCE</scope>
</reference>
<organism evidence="10">
    <name type="scientific">Pyropia nitida</name>
    <dbReference type="NCBI Taxonomy" id="1682381"/>
    <lineage>
        <taxon>Eukaryota</taxon>
        <taxon>Rhodophyta</taxon>
        <taxon>Bangiophyceae</taxon>
        <taxon>Bangiales</taxon>
        <taxon>Bangiaceae</taxon>
        <taxon>Pyropia</taxon>
    </lineage>
</organism>
<feature type="transmembrane region" description="Helical" evidence="9">
    <location>
        <begin position="61"/>
        <end position="86"/>
    </location>
</feature>
<name>A0A0U2E4A9_9RHOD</name>
<dbReference type="SUPFAM" id="SSF81343">
    <property type="entry name" value="Fumarate reductase respiratory complex transmembrane subunits"/>
    <property type="match status" value="1"/>
</dbReference>
<dbReference type="EMBL" id="KP890080">
    <property type="protein sequence ID" value="AKQ53250.1"/>
    <property type="molecule type" value="Genomic_DNA"/>
</dbReference>
<keyword evidence="6 8" id="KW-0408">Iron</keyword>
<keyword evidence="7 9" id="KW-0472">Membrane</keyword>
<feature type="binding site" description="axial binding residue" evidence="8">
    <location>
        <position position="85"/>
    </location>
    <ligand>
        <name>heme</name>
        <dbReference type="ChEBI" id="CHEBI:30413"/>
        <note>ligand shared with second transmembrane subunit</note>
    </ligand>
    <ligandPart>
        <name>Fe</name>
        <dbReference type="ChEBI" id="CHEBI:18248"/>
    </ligandPart>
</feature>
<proteinExistence type="predicted"/>
<evidence type="ECO:0000256" key="6">
    <source>
        <dbReference type="ARBA" id="ARBA00023004"/>
    </source>
</evidence>
<evidence type="ECO:0000256" key="7">
    <source>
        <dbReference type="ARBA" id="ARBA00023136"/>
    </source>
</evidence>
<dbReference type="NCBIfam" id="TIGR02970">
    <property type="entry name" value="succ_dehyd_cytB"/>
    <property type="match status" value="1"/>
</dbReference>
<evidence type="ECO:0000256" key="9">
    <source>
        <dbReference type="SAM" id="Phobius"/>
    </source>
</evidence>
<dbReference type="InterPro" id="IPR014314">
    <property type="entry name" value="Succ_DH_cytb556"/>
</dbReference>
<dbReference type="Pfam" id="PF01127">
    <property type="entry name" value="Sdh_cyt"/>
    <property type="match status" value="1"/>
</dbReference>
<dbReference type="CDD" id="cd03499">
    <property type="entry name" value="SQR_TypeC_SdhC"/>
    <property type="match status" value="1"/>
</dbReference>
<sequence>MRNINRPISPHLTIYNPQKASIFSIWHRISGVIMFVLIISPFFLLHSIYFSHMTIFLAHFLVHYVVSDWFLFSCKLFVISIFLYHISNGIRHLLWDVVIHVNTINMYKDSNILLFLAFIIIIAQFCVSF</sequence>
<keyword evidence="3 9" id="KW-0812">Transmembrane</keyword>
<keyword evidence="4 8" id="KW-0479">Metal-binding</keyword>
<dbReference type="PIRSF" id="PIRSF000178">
    <property type="entry name" value="SDH_cyt_b560"/>
    <property type="match status" value="1"/>
</dbReference>
<dbReference type="GO" id="GO:0006099">
    <property type="term" value="P:tricarboxylic acid cycle"/>
    <property type="evidence" value="ECO:0007669"/>
    <property type="project" value="InterPro"/>
</dbReference>
<dbReference type="GeneID" id="25077519"/>
<dbReference type="PROSITE" id="PS01000">
    <property type="entry name" value="SDH_CYT_1"/>
    <property type="match status" value="1"/>
</dbReference>
<feature type="transmembrane region" description="Helical" evidence="9">
    <location>
        <begin position="110"/>
        <end position="127"/>
    </location>
</feature>
<protein>
    <submittedName>
        <fullName evidence="10">Succinate:cytochrome c oxidoreductase subunit 3</fullName>
    </submittedName>
</protein>
<geneLocation type="mitochondrion" evidence="10"/>
<dbReference type="PROSITE" id="PS01001">
    <property type="entry name" value="SDH_CYT_2"/>
    <property type="match status" value="1"/>
</dbReference>
<keyword evidence="2 8" id="KW-0349">Heme</keyword>
<evidence type="ECO:0000256" key="4">
    <source>
        <dbReference type="ARBA" id="ARBA00022723"/>
    </source>
</evidence>
<evidence type="ECO:0000256" key="3">
    <source>
        <dbReference type="ARBA" id="ARBA00022692"/>
    </source>
</evidence>
<dbReference type="PANTHER" id="PTHR10978:SF5">
    <property type="entry name" value="SUCCINATE DEHYDROGENASE CYTOCHROME B560 SUBUNIT, MITOCHONDRIAL"/>
    <property type="match status" value="1"/>
</dbReference>